<sequence>MANLIFKEMQSYKGTWIMYLILGVELPIILLVTALIWKTEDGNSESIWGMGAIVLIFSFVFILLMLIRLETRIDEYGVKFRFFPFISSWRTFPKSKIRQIEVINYSPLTDFGGWGLKGNRTTKAYSIIGDEGILLDVGEKKKIMIGTQKANELRSYLADWLES</sequence>
<dbReference type="RefSeq" id="WP_338225135.1">
    <property type="nucleotide sequence ID" value="NZ_BTPD01000009.1"/>
</dbReference>
<dbReference type="Proteomes" id="UP001338309">
    <property type="component" value="Unassembled WGS sequence"/>
</dbReference>
<keyword evidence="1" id="KW-0472">Membrane</keyword>
<proteinExistence type="predicted"/>
<keyword evidence="1" id="KW-0812">Transmembrane</keyword>
<feature type="transmembrane region" description="Helical" evidence="1">
    <location>
        <begin position="48"/>
        <end position="67"/>
    </location>
</feature>
<organism evidence="2 3">
    <name type="scientific">Algoriphagus confluentis</name>
    <dbReference type="NCBI Taxonomy" id="1697556"/>
    <lineage>
        <taxon>Bacteria</taxon>
        <taxon>Pseudomonadati</taxon>
        <taxon>Bacteroidota</taxon>
        <taxon>Cytophagia</taxon>
        <taxon>Cytophagales</taxon>
        <taxon>Cyclobacteriaceae</taxon>
        <taxon>Algoriphagus</taxon>
    </lineage>
</organism>
<comment type="caution">
    <text evidence="2">The sequence shown here is derived from an EMBL/GenBank/DDBJ whole genome shotgun (WGS) entry which is preliminary data.</text>
</comment>
<accession>A0ABQ6PT43</accession>
<reference evidence="2 3" key="1">
    <citation type="submission" date="2023-08" db="EMBL/GenBank/DDBJ databases">
        <title>Draft genome sequence of Algoriphagus confluentis.</title>
        <authorList>
            <person name="Takatani N."/>
            <person name="Hosokawa M."/>
            <person name="Sawabe T."/>
        </authorList>
    </citation>
    <scope>NUCLEOTIDE SEQUENCE [LARGE SCALE GENOMIC DNA]</scope>
    <source>
        <strain evidence="2 3">NBRC 111222</strain>
    </source>
</reference>
<evidence type="ECO:0008006" key="4">
    <source>
        <dbReference type="Google" id="ProtNLM"/>
    </source>
</evidence>
<dbReference type="EMBL" id="BTPD01000009">
    <property type="protein sequence ID" value="GMQ30435.1"/>
    <property type="molecule type" value="Genomic_DNA"/>
</dbReference>
<evidence type="ECO:0000313" key="3">
    <source>
        <dbReference type="Proteomes" id="UP001338309"/>
    </source>
</evidence>
<keyword evidence="3" id="KW-1185">Reference proteome</keyword>
<gene>
    <name evidence="2" type="ORF">Aconfl_30780</name>
</gene>
<evidence type="ECO:0000256" key="1">
    <source>
        <dbReference type="SAM" id="Phobius"/>
    </source>
</evidence>
<protein>
    <recommendedName>
        <fullName evidence="4">PH domain-containing protein</fullName>
    </recommendedName>
</protein>
<keyword evidence="1" id="KW-1133">Transmembrane helix</keyword>
<name>A0ABQ6PT43_9BACT</name>
<feature type="transmembrane region" description="Helical" evidence="1">
    <location>
        <begin position="16"/>
        <end position="36"/>
    </location>
</feature>
<evidence type="ECO:0000313" key="2">
    <source>
        <dbReference type="EMBL" id="GMQ30435.1"/>
    </source>
</evidence>